<reference evidence="3" key="1">
    <citation type="submission" date="2022-10" db="EMBL/GenBank/DDBJ databases">
        <title>Genome assembly of Pristionchus species.</title>
        <authorList>
            <person name="Yoshida K."/>
            <person name="Sommer R.J."/>
        </authorList>
    </citation>
    <scope>NUCLEOTIDE SEQUENCE [LARGE SCALE GENOMIC DNA]</scope>
    <source>
        <strain evidence="3">RS5460</strain>
    </source>
</reference>
<feature type="non-terminal residue" evidence="2">
    <location>
        <position position="1"/>
    </location>
</feature>
<evidence type="ECO:0000313" key="3">
    <source>
        <dbReference type="Proteomes" id="UP001328107"/>
    </source>
</evidence>
<protein>
    <submittedName>
        <fullName evidence="2">Uncharacterized protein</fullName>
    </submittedName>
</protein>
<dbReference type="EMBL" id="BTRK01000003">
    <property type="protein sequence ID" value="GMR41990.1"/>
    <property type="molecule type" value="Genomic_DNA"/>
</dbReference>
<keyword evidence="1" id="KW-0812">Transmembrane</keyword>
<keyword evidence="3" id="KW-1185">Reference proteome</keyword>
<comment type="caution">
    <text evidence="2">The sequence shown here is derived from an EMBL/GenBank/DDBJ whole genome shotgun (WGS) entry which is preliminary data.</text>
</comment>
<sequence length="115" mass="12462">GYSTCLIVPLSICLMMAGFSMNSLGLIHPFSLFFCFSVSDRNPSLSLHKRGKLNFSFRSTLRKGTYDLPLIFEVTPRTAISCFDNPSPRLDTVGGAGTGVAGFPHAGGTRSSRRK</sequence>
<accession>A0AAN5CE18</accession>
<feature type="non-terminal residue" evidence="2">
    <location>
        <position position="115"/>
    </location>
</feature>
<evidence type="ECO:0000313" key="2">
    <source>
        <dbReference type="EMBL" id="GMR41990.1"/>
    </source>
</evidence>
<organism evidence="2 3">
    <name type="scientific">Pristionchus mayeri</name>
    <dbReference type="NCBI Taxonomy" id="1317129"/>
    <lineage>
        <taxon>Eukaryota</taxon>
        <taxon>Metazoa</taxon>
        <taxon>Ecdysozoa</taxon>
        <taxon>Nematoda</taxon>
        <taxon>Chromadorea</taxon>
        <taxon>Rhabditida</taxon>
        <taxon>Rhabditina</taxon>
        <taxon>Diplogasteromorpha</taxon>
        <taxon>Diplogasteroidea</taxon>
        <taxon>Neodiplogasteridae</taxon>
        <taxon>Pristionchus</taxon>
    </lineage>
</organism>
<gene>
    <name evidence="2" type="ORF">PMAYCL1PPCAC_12185</name>
</gene>
<name>A0AAN5CE18_9BILA</name>
<keyword evidence="1" id="KW-0472">Membrane</keyword>
<dbReference type="AlphaFoldDB" id="A0AAN5CE18"/>
<keyword evidence="1" id="KW-1133">Transmembrane helix</keyword>
<evidence type="ECO:0000256" key="1">
    <source>
        <dbReference type="SAM" id="Phobius"/>
    </source>
</evidence>
<proteinExistence type="predicted"/>
<feature type="transmembrane region" description="Helical" evidence="1">
    <location>
        <begin position="6"/>
        <end position="36"/>
    </location>
</feature>
<dbReference type="Proteomes" id="UP001328107">
    <property type="component" value="Unassembled WGS sequence"/>
</dbReference>